<dbReference type="Proteomes" id="UP000253790">
    <property type="component" value="Chromosome"/>
</dbReference>
<dbReference type="KEGG" id="orn:DV701_12320"/>
<dbReference type="InterPro" id="IPR006619">
    <property type="entry name" value="PGRP_domain_met/bac"/>
</dbReference>
<dbReference type="InterPro" id="IPR002502">
    <property type="entry name" value="Amidase_domain"/>
</dbReference>
<organism evidence="4 5">
    <name type="scientific">Ornithinimicrobium avium</name>
    <dbReference type="NCBI Taxonomy" id="2283195"/>
    <lineage>
        <taxon>Bacteria</taxon>
        <taxon>Bacillati</taxon>
        <taxon>Actinomycetota</taxon>
        <taxon>Actinomycetes</taxon>
        <taxon>Micrococcales</taxon>
        <taxon>Ornithinimicrobiaceae</taxon>
        <taxon>Ornithinimicrobium</taxon>
    </lineage>
</organism>
<name>A0A345NP37_9MICO</name>
<feature type="region of interest" description="Disordered" evidence="1">
    <location>
        <begin position="39"/>
        <end position="58"/>
    </location>
</feature>
<dbReference type="GO" id="GO:0008270">
    <property type="term" value="F:zinc ion binding"/>
    <property type="evidence" value="ECO:0007669"/>
    <property type="project" value="InterPro"/>
</dbReference>
<feature type="region of interest" description="Disordered" evidence="1">
    <location>
        <begin position="157"/>
        <end position="181"/>
    </location>
</feature>
<feature type="chain" id="PRO_5039663231" description="Peptidoglycan recognition protein family domain-containing protein" evidence="2">
    <location>
        <begin position="28"/>
        <end position="730"/>
    </location>
</feature>
<evidence type="ECO:0000256" key="1">
    <source>
        <dbReference type="SAM" id="MobiDB-lite"/>
    </source>
</evidence>
<dbReference type="SMART" id="SM00701">
    <property type="entry name" value="PGRP"/>
    <property type="match status" value="1"/>
</dbReference>
<keyword evidence="5" id="KW-1185">Reference proteome</keyword>
<feature type="compositionally biased region" description="Low complexity" evidence="1">
    <location>
        <begin position="39"/>
        <end position="54"/>
    </location>
</feature>
<evidence type="ECO:0000256" key="2">
    <source>
        <dbReference type="SAM" id="SignalP"/>
    </source>
</evidence>
<dbReference type="RefSeq" id="WP_114928628.1">
    <property type="nucleotide sequence ID" value="NZ_CP031229.1"/>
</dbReference>
<dbReference type="EMBL" id="CP031229">
    <property type="protein sequence ID" value="AXH96795.1"/>
    <property type="molecule type" value="Genomic_DNA"/>
</dbReference>
<dbReference type="GO" id="GO:0008745">
    <property type="term" value="F:N-acetylmuramoyl-L-alanine amidase activity"/>
    <property type="evidence" value="ECO:0007669"/>
    <property type="project" value="InterPro"/>
</dbReference>
<protein>
    <recommendedName>
        <fullName evidence="3">Peptidoglycan recognition protein family domain-containing protein</fullName>
    </recommendedName>
</protein>
<dbReference type="PANTHER" id="PTHR30032:SF8">
    <property type="entry name" value="GERMINATION-SPECIFIC N-ACETYLMURAMOYL-L-ALANINE AMIDASE"/>
    <property type="match status" value="1"/>
</dbReference>
<accession>A0A345NP37</accession>
<sequence length="730" mass="73497">MRTVLHRFVGPALAVVLSAGLPTAHGAAASPAVLATHPSTGTDTAITGTTADDTSGADHRSVPLQAAAAGLGLSARGPSSSQVSSATLSLGEGVHVVGVRWTGGTPSDLELRLREPGRLWGAWHDLGGVLETGRIAQEQAVVARAAATEAAAARATADAATDDAGADARHTSTGGTDLDPDVMATEGDVVIGAVDVEVRVRGAVADATLETWTTKPTATDAEAVADLPVGGAGLVVGTRADWGADESLRGTDPVALVHDGPKLGVTVHHTATQNGYAAEEVPALLRAVYFYHAQTLAWGDIGYGTLVDRFGRAWEGRAGGVEHNLQLAHAYVMNRDWAGISVLGDHETAQVEPAELATLAELTAWTLDTHGVDVGDEIVYTNDSEGWTRTVRAVHGHLDAVATTCPGMHLYSMFEQVRAAVAAQESAGTHAVQRVAGEDRYASAAALAQRALLEGTDTAYLASGVGLVDALAVGPVAAEQDAAVLLTRTTSVPAATLGALESLGVSQVRIVGGEAAVGPEVEADLVARGFRVTRFAGADRYAVAAALSVEAAADGSVPGTVYLASGQELADALGGASAAAHHAGAVLLTRPGRLPAASADRLAELAPERVVVLGGGAAVSGAVVDEVRALLPAAQVDRIGGADRYATSALVADDAFGTVASAVAASGIAPADAMAGTQLAARHDGPLVLVQGGCRPAAVDAAYGELGVRLTRLAGGPAVLDWAAGSTTCG</sequence>
<feature type="domain" description="Peptidoglycan recognition protein family" evidence="3">
    <location>
        <begin position="234"/>
        <end position="385"/>
    </location>
</feature>
<dbReference type="PANTHER" id="PTHR30032">
    <property type="entry name" value="N-ACETYLMURAMOYL-L-ALANINE AMIDASE-RELATED"/>
    <property type="match status" value="1"/>
</dbReference>
<keyword evidence="2" id="KW-0732">Signal</keyword>
<dbReference type="OrthoDB" id="514320at2"/>
<dbReference type="AlphaFoldDB" id="A0A345NP37"/>
<dbReference type="InterPro" id="IPR036505">
    <property type="entry name" value="Amidase/PGRP_sf"/>
</dbReference>
<evidence type="ECO:0000313" key="4">
    <source>
        <dbReference type="EMBL" id="AXH96795.1"/>
    </source>
</evidence>
<dbReference type="Pfam" id="PF01510">
    <property type="entry name" value="Amidase_2"/>
    <property type="match status" value="1"/>
</dbReference>
<dbReference type="GO" id="GO:0009253">
    <property type="term" value="P:peptidoglycan catabolic process"/>
    <property type="evidence" value="ECO:0007669"/>
    <property type="project" value="InterPro"/>
</dbReference>
<dbReference type="InterPro" id="IPR051922">
    <property type="entry name" value="Bact_Sporulation_Assoc"/>
</dbReference>
<dbReference type="InterPro" id="IPR007253">
    <property type="entry name" value="Cell_wall-bd_2"/>
</dbReference>
<dbReference type="Pfam" id="PF04122">
    <property type="entry name" value="CW_binding_2"/>
    <property type="match status" value="3"/>
</dbReference>
<evidence type="ECO:0000313" key="5">
    <source>
        <dbReference type="Proteomes" id="UP000253790"/>
    </source>
</evidence>
<dbReference type="SUPFAM" id="SSF55846">
    <property type="entry name" value="N-acetylmuramoyl-L-alanine amidase-like"/>
    <property type="match status" value="1"/>
</dbReference>
<dbReference type="Gene3D" id="3.40.80.10">
    <property type="entry name" value="Peptidoglycan recognition protein-like"/>
    <property type="match status" value="1"/>
</dbReference>
<dbReference type="CDD" id="cd06583">
    <property type="entry name" value="PGRP"/>
    <property type="match status" value="1"/>
</dbReference>
<gene>
    <name evidence="4" type="ORF">DV701_12320</name>
</gene>
<reference evidence="4 5" key="1">
    <citation type="submission" date="2018-07" db="EMBL/GenBank/DDBJ databases">
        <title>Complete genome sequencing of Ornithinimicrobium sp. AMA3305.</title>
        <authorList>
            <person name="Bae J.-W."/>
        </authorList>
    </citation>
    <scope>NUCLEOTIDE SEQUENCE [LARGE SCALE GENOMIC DNA]</scope>
    <source>
        <strain evidence="4 5">AMA3305</strain>
    </source>
</reference>
<feature type="signal peptide" evidence="2">
    <location>
        <begin position="1"/>
        <end position="27"/>
    </location>
</feature>
<proteinExistence type="predicted"/>
<evidence type="ECO:0000259" key="3">
    <source>
        <dbReference type="SMART" id="SM00701"/>
    </source>
</evidence>